<dbReference type="Pfam" id="PF20038">
    <property type="entry name" value="HTH_59"/>
    <property type="match status" value="1"/>
</dbReference>
<sequence length="144" mass="16039">MFHKVKSVAVINNLTLLVHFVEGQTKTYDVSPLFLTIPAFQAFSNTPGLFEQVKVDAGGYGISWNDDLDLSCDELWENGSAISTPFDNLIAFSDATAMWGLNESTLRKAVSYHKLIDGVDVKKFGKQWIVTLDAMKREYGEPTT</sequence>
<dbReference type="InterPro" id="IPR036782">
    <property type="entry name" value="NE0471-like_N"/>
</dbReference>
<dbReference type="Pfam" id="PF10387">
    <property type="entry name" value="DUF2442"/>
    <property type="match status" value="1"/>
</dbReference>
<feature type="domain" description="Helix-turn-helix" evidence="1">
    <location>
        <begin position="87"/>
        <end position="141"/>
    </location>
</feature>
<organism evidence="2">
    <name type="scientific">Dulem virus 33</name>
    <dbReference type="NCBI Taxonomy" id="3145751"/>
    <lineage>
        <taxon>Viruses</taxon>
        <taxon>Duplodnaviria</taxon>
        <taxon>Heunggongvirae</taxon>
        <taxon>Uroviricota</taxon>
        <taxon>Caudoviricetes</taxon>
    </lineage>
</organism>
<name>A0AAU8B7Y0_9CAUD</name>
<protein>
    <recommendedName>
        <fullName evidence="1">Helix-turn-helix domain-containing protein</fullName>
    </recommendedName>
</protein>
<dbReference type="InterPro" id="IPR018841">
    <property type="entry name" value="DUF2442"/>
</dbReference>
<dbReference type="EMBL" id="PP511792">
    <property type="protein sequence ID" value="XCD07641.1"/>
    <property type="molecule type" value="Genomic_DNA"/>
</dbReference>
<dbReference type="Gene3D" id="3.30.2020.10">
    <property type="entry name" value="NE0471-like N-terminal domain"/>
    <property type="match status" value="1"/>
</dbReference>
<evidence type="ECO:0000313" key="2">
    <source>
        <dbReference type="EMBL" id="XCD07641.1"/>
    </source>
</evidence>
<evidence type="ECO:0000259" key="1">
    <source>
        <dbReference type="Pfam" id="PF20038"/>
    </source>
</evidence>
<proteinExistence type="predicted"/>
<dbReference type="SUPFAM" id="SSF143880">
    <property type="entry name" value="NE0471 N-terminal domain-like"/>
    <property type="match status" value="1"/>
</dbReference>
<accession>A0AAU8B7Y0</accession>
<dbReference type="InterPro" id="IPR045403">
    <property type="entry name" value="HTH_59_Firmicutes_type"/>
</dbReference>
<reference evidence="2" key="1">
    <citation type="submission" date="2024-03" db="EMBL/GenBank/DDBJ databases">
        <title>Diverse circular DNA viruses in blood, oral, and fecal samples of captive lemurs.</title>
        <authorList>
            <person name="Paietta E.N."/>
            <person name="Kraberger S."/>
            <person name="Lund M.C."/>
            <person name="Custer J.M."/>
            <person name="Vargas K.M."/>
            <person name="Ehmke E.E."/>
            <person name="Yoder A.D."/>
            <person name="Varsani A."/>
        </authorList>
    </citation>
    <scope>NUCLEOTIDE SEQUENCE</scope>
    <source>
        <strain evidence="2">Duke_28FS_2</strain>
    </source>
</reference>